<dbReference type="RefSeq" id="WP_148778172.1">
    <property type="nucleotide sequence ID" value="NZ_VSSS01000080.1"/>
</dbReference>
<comment type="caution">
    <text evidence="1">The sequence shown here is derived from an EMBL/GenBank/DDBJ whole genome shotgun (WGS) entry which is preliminary data.</text>
</comment>
<evidence type="ECO:0000313" key="2">
    <source>
        <dbReference type="Proteomes" id="UP000324758"/>
    </source>
</evidence>
<reference evidence="1 2" key="1">
    <citation type="submission" date="2019-08" db="EMBL/GenBank/DDBJ databases">
        <title>Bradyrhizobium hipponensis sp. nov., a rhizobium isolated from a Lupinus angustifolius root nodule in Tunisia.</title>
        <authorList>
            <person name="Off K."/>
            <person name="Rejili M."/>
            <person name="Mars M."/>
            <person name="Brachmann A."/>
            <person name="Marin M."/>
        </authorList>
    </citation>
    <scope>NUCLEOTIDE SEQUENCE [LARGE SCALE GENOMIC DNA]</scope>
    <source>
        <strain evidence="1 2">CTAW71</strain>
    </source>
</reference>
<protein>
    <submittedName>
        <fullName evidence="1">Uncharacterized protein</fullName>
    </submittedName>
</protein>
<accession>A0A5D3K7E1</accession>
<evidence type="ECO:0000313" key="1">
    <source>
        <dbReference type="EMBL" id="TYL86243.1"/>
    </source>
</evidence>
<dbReference type="OrthoDB" id="9842453at2"/>
<dbReference type="EMBL" id="VSSS01000080">
    <property type="protein sequence ID" value="TYL86243.1"/>
    <property type="molecule type" value="Genomic_DNA"/>
</dbReference>
<keyword evidence="2" id="KW-1185">Reference proteome</keyword>
<dbReference type="AlphaFoldDB" id="A0A5D3K7E1"/>
<organism evidence="1 2">
    <name type="scientific">Bradyrhizobium rifense</name>
    <dbReference type="NCBI Taxonomy" id="515499"/>
    <lineage>
        <taxon>Bacteria</taxon>
        <taxon>Pseudomonadati</taxon>
        <taxon>Pseudomonadota</taxon>
        <taxon>Alphaproteobacteria</taxon>
        <taxon>Hyphomicrobiales</taxon>
        <taxon>Nitrobacteraceae</taxon>
        <taxon>Bradyrhizobium</taxon>
    </lineage>
</organism>
<dbReference type="Proteomes" id="UP000324758">
    <property type="component" value="Unassembled WGS sequence"/>
</dbReference>
<name>A0A5D3K7E1_9BRAD</name>
<proteinExistence type="predicted"/>
<gene>
    <name evidence="1" type="ORF">FXB40_42315</name>
</gene>
<sequence length="89" mass="9869">MNDAMADLLFLAASREDEVANPIPDKNLNRLAAKERALRKGWIVLKSKMRDPACGGQVEVFRVTDAGRARLEELGARTGAIERFKAMLN</sequence>